<evidence type="ECO:0000256" key="4">
    <source>
        <dbReference type="ARBA" id="ARBA00022980"/>
    </source>
</evidence>
<feature type="domain" description="Large ribosomal subunit protein bL9 C-terminal" evidence="10">
    <location>
        <begin position="65"/>
        <end position="147"/>
    </location>
</feature>
<dbReference type="InterPro" id="IPR036791">
    <property type="entry name" value="Ribosomal_bL9_C_sf"/>
</dbReference>
<dbReference type="InterPro" id="IPR036935">
    <property type="entry name" value="Ribosomal_bL9_N_sf"/>
</dbReference>
<dbReference type="Proteomes" id="UP000006811">
    <property type="component" value="Chromosome"/>
</dbReference>
<dbReference type="InterPro" id="IPR009027">
    <property type="entry name" value="Ribosomal_bL9/RNase_H1_N"/>
</dbReference>
<keyword evidence="2 7" id="KW-0699">rRNA-binding</keyword>
<comment type="similarity">
    <text evidence="1 7">Belongs to the bacterial ribosomal protein bL9 family.</text>
</comment>
<sequence length="151" mass="17021">MKVILLVTIKKLGKSGQLIHVKNGYARNYLIPKEKVILATNKNIKKFENSILNLEKQQNEKILEANVRIKKIQSIKSIIIYKKSSEKKKIFGSVGVSDIIKSLALQGIFVKKQEIKLPNGLLRYLGEHTVIFSPYKGICTNISISIINSNS</sequence>
<dbReference type="InterPro" id="IPR000244">
    <property type="entry name" value="Ribosomal_bL9"/>
</dbReference>
<comment type="function">
    <text evidence="7">Binds to the 23S rRNA.</text>
</comment>
<dbReference type="Gene3D" id="3.40.5.10">
    <property type="entry name" value="Ribosomal protein L9, N-terminal domain"/>
    <property type="match status" value="1"/>
</dbReference>
<evidence type="ECO:0000313" key="12">
    <source>
        <dbReference type="Proteomes" id="UP000006811"/>
    </source>
</evidence>
<dbReference type="Pfam" id="PF01281">
    <property type="entry name" value="Ribosomal_L9_N"/>
    <property type="match status" value="1"/>
</dbReference>
<feature type="coiled-coil region" evidence="8">
    <location>
        <begin position="37"/>
        <end position="64"/>
    </location>
</feature>
<evidence type="ECO:0000313" key="11">
    <source>
        <dbReference type="EMBL" id="AEH39938.1"/>
    </source>
</evidence>
<keyword evidence="5 7" id="KW-0687">Ribonucleoprotein</keyword>
<keyword evidence="12" id="KW-1185">Reference proteome</keyword>
<evidence type="ECO:0000256" key="1">
    <source>
        <dbReference type="ARBA" id="ARBA00010605"/>
    </source>
</evidence>
<organism evidence="11 12">
    <name type="scientific">Buchnera aphidicola</name>
    <name type="common">Cinara tujafilina</name>
    <dbReference type="NCBI Taxonomy" id="261317"/>
    <lineage>
        <taxon>Bacteria</taxon>
        <taxon>Pseudomonadati</taxon>
        <taxon>Pseudomonadota</taxon>
        <taxon>Gammaproteobacteria</taxon>
        <taxon>Enterobacterales</taxon>
        <taxon>Erwiniaceae</taxon>
        <taxon>Buchnera</taxon>
    </lineage>
</organism>
<dbReference type="Gene3D" id="3.10.430.100">
    <property type="entry name" value="Ribosomal protein L9, C-terminal domain"/>
    <property type="match status" value="1"/>
</dbReference>
<evidence type="ECO:0000256" key="7">
    <source>
        <dbReference type="HAMAP-Rule" id="MF_00503"/>
    </source>
</evidence>
<feature type="domain" description="Ribosomal protein L9" evidence="9">
    <location>
        <begin position="1"/>
        <end position="47"/>
    </location>
</feature>
<name>F7WZR2_9GAMM</name>
<dbReference type="InterPro" id="IPR020070">
    <property type="entry name" value="Ribosomal_bL9_N"/>
</dbReference>
<dbReference type="GO" id="GO:0006412">
    <property type="term" value="P:translation"/>
    <property type="evidence" value="ECO:0007669"/>
    <property type="project" value="UniProtKB-UniRule"/>
</dbReference>
<gene>
    <name evidence="7 11" type="primary">rplI</name>
    <name evidence="11" type="ORF">BCTU_377</name>
</gene>
<dbReference type="GO" id="GO:1990904">
    <property type="term" value="C:ribonucleoprotein complex"/>
    <property type="evidence" value="ECO:0007669"/>
    <property type="project" value="UniProtKB-KW"/>
</dbReference>
<dbReference type="KEGG" id="baj:BCTU_377"/>
<evidence type="ECO:0000256" key="8">
    <source>
        <dbReference type="SAM" id="Coils"/>
    </source>
</evidence>
<dbReference type="EMBL" id="CP001817">
    <property type="protein sequence ID" value="AEH39938.1"/>
    <property type="molecule type" value="Genomic_DNA"/>
</dbReference>
<dbReference type="HOGENOM" id="CLU_078938_4_1_6"/>
<dbReference type="NCBIfam" id="TIGR00158">
    <property type="entry name" value="L9"/>
    <property type="match status" value="1"/>
</dbReference>
<keyword evidence="3 7" id="KW-0694">RNA-binding</keyword>
<dbReference type="GO" id="GO:0005840">
    <property type="term" value="C:ribosome"/>
    <property type="evidence" value="ECO:0007669"/>
    <property type="project" value="UniProtKB-KW"/>
</dbReference>
<dbReference type="GO" id="GO:0003735">
    <property type="term" value="F:structural constituent of ribosome"/>
    <property type="evidence" value="ECO:0007669"/>
    <property type="project" value="InterPro"/>
</dbReference>
<protein>
    <recommendedName>
        <fullName evidence="6 7">Large ribosomal subunit protein bL9</fullName>
    </recommendedName>
</protein>
<dbReference type="AlphaFoldDB" id="F7WZR2"/>
<dbReference type="InterPro" id="IPR020594">
    <property type="entry name" value="Ribosomal_bL9_bac/chp"/>
</dbReference>
<evidence type="ECO:0000256" key="2">
    <source>
        <dbReference type="ARBA" id="ARBA00022730"/>
    </source>
</evidence>
<dbReference type="SUPFAM" id="SSF55658">
    <property type="entry name" value="L9 N-domain-like"/>
    <property type="match status" value="1"/>
</dbReference>
<dbReference type="STRING" id="261317.BCTU_377"/>
<keyword evidence="8" id="KW-0175">Coiled coil</keyword>
<dbReference type="HAMAP" id="MF_00503">
    <property type="entry name" value="Ribosomal_bL9"/>
    <property type="match status" value="1"/>
</dbReference>
<evidence type="ECO:0000256" key="5">
    <source>
        <dbReference type="ARBA" id="ARBA00023274"/>
    </source>
</evidence>
<dbReference type="SUPFAM" id="SSF55653">
    <property type="entry name" value="Ribosomal protein L9 C-domain"/>
    <property type="match status" value="1"/>
</dbReference>
<dbReference type="OrthoDB" id="9788336at2"/>
<evidence type="ECO:0000256" key="6">
    <source>
        <dbReference type="ARBA" id="ARBA00035292"/>
    </source>
</evidence>
<evidence type="ECO:0000259" key="10">
    <source>
        <dbReference type="Pfam" id="PF03948"/>
    </source>
</evidence>
<proteinExistence type="inferred from homology"/>
<dbReference type="InterPro" id="IPR020069">
    <property type="entry name" value="Ribosomal_bL9_C"/>
</dbReference>
<dbReference type="GO" id="GO:0019843">
    <property type="term" value="F:rRNA binding"/>
    <property type="evidence" value="ECO:0007669"/>
    <property type="project" value="UniProtKB-UniRule"/>
</dbReference>
<dbReference type="PANTHER" id="PTHR21368">
    <property type="entry name" value="50S RIBOSOMAL PROTEIN L9"/>
    <property type="match status" value="1"/>
</dbReference>
<dbReference type="eggNOG" id="COG0359">
    <property type="taxonomic scope" value="Bacteria"/>
</dbReference>
<dbReference type="Pfam" id="PF03948">
    <property type="entry name" value="Ribosomal_L9_C"/>
    <property type="match status" value="1"/>
</dbReference>
<evidence type="ECO:0000256" key="3">
    <source>
        <dbReference type="ARBA" id="ARBA00022884"/>
    </source>
</evidence>
<accession>F7WZR2</accession>
<reference evidence="11 12" key="1">
    <citation type="journal article" date="2011" name="Appl. Environ. Microbiol.">
        <title>The genome of Buchnera aphidicola from the aphid Cinara tujafilina provides new clues about the evolutionary history of metabolic losses in bacterial endosymbionts.</title>
        <authorList>
            <person name="Lamelas A."/>
            <person name="Gosalbes M.J."/>
            <person name="Moya A."/>
            <person name="Latorre A."/>
        </authorList>
    </citation>
    <scope>NUCLEOTIDE SEQUENCE [LARGE SCALE GENOMIC DNA]</scope>
    <source>
        <strain evidence="12">Cinara tujafilina</strain>
    </source>
</reference>
<evidence type="ECO:0000259" key="9">
    <source>
        <dbReference type="Pfam" id="PF01281"/>
    </source>
</evidence>
<keyword evidence="4 7" id="KW-0689">Ribosomal protein</keyword>